<organism evidence="2 3">
    <name type="scientific">Sinobaca qinghaiensis</name>
    <dbReference type="NCBI Taxonomy" id="342944"/>
    <lineage>
        <taxon>Bacteria</taxon>
        <taxon>Bacillati</taxon>
        <taxon>Bacillota</taxon>
        <taxon>Bacilli</taxon>
        <taxon>Bacillales</taxon>
        <taxon>Sporolactobacillaceae</taxon>
        <taxon>Sinobaca</taxon>
    </lineage>
</organism>
<evidence type="ECO:0000256" key="1">
    <source>
        <dbReference type="SAM" id="Phobius"/>
    </source>
</evidence>
<sequence>MTTKPFQLKLAVMIAGIACALVYSNVLYIAAVFFINAWIDFSYSRKKRNTDK</sequence>
<comment type="caution">
    <text evidence="2">The sequence shown here is derived from an EMBL/GenBank/DDBJ whole genome shotgun (WGS) entry which is preliminary data.</text>
</comment>
<keyword evidence="1" id="KW-1133">Transmembrane helix</keyword>
<proteinExistence type="predicted"/>
<name>A0A419V0A6_9BACL</name>
<dbReference type="EMBL" id="RAPK01000010">
    <property type="protein sequence ID" value="RKD71300.1"/>
    <property type="molecule type" value="Genomic_DNA"/>
</dbReference>
<dbReference type="AlphaFoldDB" id="A0A419V0A6"/>
<feature type="transmembrane region" description="Helical" evidence="1">
    <location>
        <begin position="12"/>
        <end position="39"/>
    </location>
</feature>
<keyword evidence="3" id="KW-1185">Reference proteome</keyword>
<evidence type="ECO:0000313" key="2">
    <source>
        <dbReference type="EMBL" id="RKD71300.1"/>
    </source>
</evidence>
<dbReference type="RefSeq" id="WP_170146933.1">
    <property type="nucleotide sequence ID" value="NZ_RAPK01000010.1"/>
</dbReference>
<gene>
    <name evidence="2" type="ORF">ATL39_2696</name>
</gene>
<protein>
    <submittedName>
        <fullName evidence="2">Uncharacterized protein</fullName>
    </submittedName>
</protein>
<dbReference type="Proteomes" id="UP000285120">
    <property type="component" value="Unassembled WGS sequence"/>
</dbReference>
<reference evidence="2 3" key="1">
    <citation type="submission" date="2018-09" db="EMBL/GenBank/DDBJ databases">
        <title>Genomic Encyclopedia of Archaeal and Bacterial Type Strains, Phase II (KMG-II): from individual species to whole genera.</title>
        <authorList>
            <person name="Goeker M."/>
        </authorList>
    </citation>
    <scope>NUCLEOTIDE SEQUENCE [LARGE SCALE GENOMIC DNA]</scope>
    <source>
        <strain evidence="2 3">DSM 17008</strain>
    </source>
</reference>
<keyword evidence="1" id="KW-0812">Transmembrane</keyword>
<keyword evidence="1" id="KW-0472">Membrane</keyword>
<evidence type="ECO:0000313" key="3">
    <source>
        <dbReference type="Proteomes" id="UP000285120"/>
    </source>
</evidence>
<accession>A0A419V0A6</accession>